<feature type="domain" description="PDZ" evidence="12">
    <location>
        <begin position="137"/>
        <end position="172"/>
    </location>
</feature>
<dbReference type="PROSITE" id="PS50106">
    <property type="entry name" value="PDZ"/>
    <property type="match status" value="1"/>
</dbReference>
<protein>
    <recommendedName>
        <fullName evidence="11">Zinc metalloprotease</fullName>
        <ecNumber evidence="11">3.4.24.-</ecNumber>
    </recommendedName>
</protein>
<sequence length="366" mass="38527">MTIIIFILILALLILVHELGHFLVAKKAGVKVPEFGLGFPPKILGKKIGETEYTLNLIPFGGFVKIVGENAEEDIPPEDRPRSFMVQPKAVQAAIIVAGVSFNWLFAWILLSAGFMSGLPASTETVAREAFVGEPVLTITSVLPGSPAAESGLRAGDEILAFSSNGDGIQDIKEVVMAQDFIASHGNNALGVLYRRGDGAPAFAEAVPEAGIVEGKQAIGITMSVLGIAKYSLPDALWEGLRTTSHLTVAIATGLFELMTDLVRGNADLSGIAGPVGIAGMVGEASTLGFIHLLTFTALISINLAIINLVPFPALDGGRLLFIVIEAIKGSPISQKVTQVANTVGFVLLIGLMLLVTYNDIARLFT</sequence>
<dbReference type="InterPro" id="IPR004387">
    <property type="entry name" value="Pept_M50_Zn"/>
</dbReference>
<dbReference type="PANTHER" id="PTHR42837:SF2">
    <property type="entry name" value="MEMBRANE METALLOPROTEASE ARASP2, CHLOROPLASTIC-RELATED"/>
    <property type="match status" value="1"/>
</dbReference>
<dbReference type="Pfam" id="PF02163">
    <property type="entry name" value="Peptidase_M50"/>
    <property type="match status" value="1"/>
</dbReference>
<evidence type="ECO:0000256" key="6">
    <source>
        <dbReference type="ARBA" id="ARBA00022801"/>
    </source>
</evidence>
<feature type="transmembrane region" description="Helical" evidence="11">
    <location>
        <begin position="90"/>
        <end position="111"/>
    </location>
</feature>
<evidence type="ECO:0000259" key="12">
    <source>
        <dbReference type="PROSITE" id="PS50106"/>
    </source>
</evidence>
<evidence type="ECO:0000256" key="2">
    <source>
        <dbReference type="ARBA" id="ARBA00004141"/>
    </source>
</evidence>
<dbReference type="Gene3D" id="2.30.42.10">
    <property type="match status" value="1"/>
</dbReference>
<dbReference type="Pfam" id="PF17820">
    <property type="entry name" value="PDZ_6"/>
    <property type="match status" value="1"/>
</dbReference>
<reference evidence="13 14" key="1">
    <citation type="submission" date="2017-09" db="EMBL/GenBank/DDBJ databases">
        <title>Depth-based differentiation of microbial function through sediment-hosted aquifers and enrichment of novel symbionts in the deep terrestrial subsurface.</title>
        <authorList>
            <person name="Probst A.J."/>
            <person name="Ladd B."/>
            <person name="Jarett J.K."/>
            <person name="Geller-Mcgrath D.E."/>
            <person name="Sieber C.M."/>
            <person name="Emerson J.B."/>
            <person name="Anantharaman K."/>
            <person name="Thomas B.C."/>
            <person name="Malmstrom R."/>
            <person name="Stieglmeier M."/>
            <person name="Klingl A."/>
            <person name="Woyke T."/>
            <person name="Ryan C.M."/>
            <person name="Banfield J.F."/>
        </authorList>
    </citation>
    <scope>NUCLEOTIDE SEQUENCE [LARGE SCALE GENOMIC DNA]</scope>
    <source>
        <strain evidence="13">CG22_combo_CG10-13_8_21_14_all_47_15</strain>
    </source>
</reference>
<keyword evidence="4 13" id="KW-0645">Protease</keyword>
<dbReference type="EC" id="3.4.24.-" evidence="11"/>
<keyword evidence="11" id="KW-0479">Metal-binding</keyword>
<evidence type="ECO:0000313" key="13">
    <source>
        <dbReference type="EMBL" id="PIP73532.1"/>
    </source>
</evidence>
<dbReference type="InterPro" id="IPR008915">
    <property type="entry name" value="Peptidase_M50"/>
</dbReference>
<keyword evidence="6 11" id="KW-0378">Hydrolase</keyword>
<evidence type="ECO:0000256" key="4">
    <source>
        <dbReference type="ARBA" id="ARBA00022670"/>
    </source>
</evidence>
<dbReference type="InterPro" id="IPR036034">
    <property type="entry name" value="PDZ_sf"/>
</dbReference>
<dbReference type="GO" id="GO:0016020">
    <property type="term" value="C:membrane"/>
    <property type="evidence" value="ECO:0007669"/>
    <property type="project" value="UniProtKB-SubCell"/>
</dbReference>
<dbReference type="InterPro" id="IPR041489">
    <property type="entry name" value="PDZ_6"/>
</dbReference>
<dbReference type="CDD" id="cd06163">
    <property type="entry name" value="S2P-M50_PDZ_RseP-like"/>
    <property type="match status" value="1"/>
</dbReference>
<evidence type="ECO:0000256" key="8">
    <source>
        <dbReference type="ARBA" id="ARBA00022989"/>
    </source>
</evidence>
<dbReference type="GO" id="GO:0004222">
    <property type="term" value="F:metalloendopeptidase activity"/>
    <property type="evidence" value="ECO:0007669"/>
    <property type="project" value="InterPro"/>
</dbReference>
<evidence type="ECO:0000256" key="7">
    <source>
        <dbReference type="ARBA" id="ARBA00022833"/>
    </source>
</evidence>
<gene>
    <name evidence="13" type="primary">rseP</name>
    <name evidence="13" type="ORF">COW88_01635</name>
</gene>
<dbReference type="EMBL" id="PCTL01000018">
    <property type="protein sequence ID" value="PIP73532.1"/>
    <property type="molecule type" value="Genomic_DNA"/>
</dbReference>
<comment type="subcellular location">
    <subcellularLocation>
        <location evidence="2">Membrane</location>
        <topology evidence="2">Multi-pass membrane protein</topology>
    </subcellularLocation>
</comment>
<accession>A0A2H0CUD3</accession>
<dbReference type="InterPro" id="IPR001478">
    <property type="entry name" value="PDZ"/>
</dbReference>
<comment type="caution">
    <text evidence="13">The sequence shown here is derived from an EMBL/GenBank/DDBJ whole genome shotgun (WGS) entry which is preliminary data.</text>
</comment>
<comment type="similarity">
    <text evidence="3 11">Belongs to the peptidase M50B family.</text>
</comment>
<evidence type="ECO:0000256" key="1">
    <source>
        <dbReference type="ARBA" id="ARBA00001947"/>
    </source>
</evidence>
<evidence type="ECO:0000256" key="5">
    <source>
        <dbReference type="ARBA" id="ARBA00022692"/>
    </source>
</evidence>
<keyword evidence="10 11" id="KW-0472">Membrane</keyword>
<keyword evidence="8 11" id="KW-1133">Transmembrane helix</keyword>
<keyword evidence="5 11" id="KW-0812">Transmembrane</keyword>
<dbReference type="SUPFAM" id="SSF50156">
    <property type="entry name" value="PDZ domain-like"/>
    <property type="match status" value="1"/>
</dbReference>
<dbReference type="AlphaFoldDB" id="A0A2H0CUD3"/>
<proteinExistence type="inferred from homology"/>
<evidence type="ECO:0000256" key="9">
    <source>
        <dbReference type="ARBA" id="ARBA00023049"/>
    </source>
</evidence>
<evidence type="ECO:0000256" key="10">
    <source>
        <dbReference type="ARBA" id="ARBA00023136"/>
    </source>
</evidence>
<dbReference type="GO" id="GO:0006508">
    <property type="term" value="P:proteolysis"/>
    <property type="evidence" value="ECO:0007669"/>
    <property type="project" value="UniProtKB-KW"/>
</dbReference>
<feature type="transmembrane region" description="Helical" evidence="11">
    <location>
        <begin position="340"/>
        <end position="358"/>
    </location>
</feature>
<evidence type="ECO:0000313" key="14">
    <source>
        <dbReference type="Proteomes" id="UP000230638"/>
    </source>
</evidence>
<dbReference type="NCBIfam" id="TIGR00054">
    <property type="entry name" value="RIP metalloprotease RseP"/>
    <property type="match status" value="1"/>
</dbReference>
<name>A0A2H0CUD3_9BACT</name>
<evidence type="ECO:0000256" key="3">
    <source>
        <dbReference type="ARBA" id="ARBA00007931"/>
    </source>
</evidence>
<dbReference type="GO" id="GO:0046872">
    <property type="term" value="F:metal ion binding"/>
    <property type="evidence" value="ECO:0007669"/>
    <property type="project" value="UniProtKB-KW"/>
</dbReference>
<dbReference type="Proteomes" id="UP000230638">
    <property type="component" value="Unassembled WGS sequence"/>
</dbReference>
<organism evidence="13 14">
    <name type="scientific">Candidatus Lloydbacteria bacterium CG22_combo_CG10-13_8_21_14_all_47_15</name>
    <dbReference type="NCBI Taxonomy" id="1974635"/>
    <lineage>
        <taxon>Bacteria</taxon>
        <taxon>Candidatus Lloydiibacteriota</taxon>
    </lineage>
</organism>
<dbReference type="PANTHER" id="PTHR42837">
    <property type="entry name" value="REGULATOR OF SIGMA-E PROTEASE RSEP"/>
    <property type="match status" value="1"/>
</dbReference>
<feature type="transmembrane region" description="Helical" evidence="11">
    <location>
        <begin position="290"/>
        <end position="310"/>
    </location>
</feature>
<evidence type="ECO:0000256" key="11">
    <source>
        <dbReference type="RuleBase" id="RU362031"/>
    </source>
</evidence>
<keyword evidence="7 11" id="KW-0862">Zinc</keyword>
<comment type="cofactor">
    <cofactor evidence="1 11">
        <name>Zn(2+)</name>
        <dbReference type="ChEBI" id="CHEBI:29105"/>
    </cofactor>
</comment>
<keyword evidence="9 11" id="KW-0482">Metalloprotease</keyword>